<evidence type="ECO:0000259" key="10">
    <source>
        <dbReference type="Pfam" id="PF02518"/>
    </source>
</evidence>
<dbReference type="EMBL" id="RBXO01000001">
    <property type="protein sequence ID" value="RKT53703.1"/>
    <property type="molecule type" value="Genomic_DNA"/>
</dbReference>
<dbReference type="GO" id="GO:0046983">
    <property type="term" value="F:protein dimerization activity"/>
    <property type="evidence" value="ECO:0007669"/>
    <property type="project" value="InterPro"/>
</dbReference>
<evidence type="ECO:0000256" key="5">
    <source>
        <dbReference type="ARBA" id="ARBA00022741"/>
    </source>
</evidence>
<keyword evidence="5" id="KW-0547">Nucleotide-binding</keyword>
<feature type="transmembrane region" description="Helical" evidence="9">
    <location>
        <begin position="101"/>
        <end position="122"/>
    </location>
</feature>
<dbReference type="OrthoDB" id="5241784at2"/>
<dbReference type="AlphaFoldDB" id="A0A495VYQ4"/>
<keyword evidence="3" id="KW-0597">Phosphoprotein</keyword>
<dbReference type="InterPro" id="IPR036890">
    <property type="entry name" value="HATPase_C_sf"/>
</dbReference>
<dbReference type="GO" id="GO:0000155">
    <property type="term" value="F:phosphorelay sensor kinase activity"/>
    <property type="evidence" value="ECO:0007669"/>
    <property type="project" value="InterPro"/>
</dbReference>
<keyword evidence="7" id="KW-0067">ATP-binding</keyword>
<proteinExistence type="predicted"/>
<organism evidence="12 13">
    <name type="scientific">Saccharothrix australiensis</name>
    <dbReference type="NCBI Taxonomy" id="2072"/>
    <lineage>
        <taxon>Bacteria</taxon>
        <taxon>Bacillati</taxon>
        <taxon>Actinomycetota</taxon>
        <taxon>Actinomycetes</taxon>
        <taxon>Pseudonocardiales</taxon>
        <taxon>Pseudonocardiaceae</taxon>
        <taxon>Saccharothrix</taxon>
    </lineage>
</organism>
<dbReference type="Gene3D" id="3.30.565.10">
    <property type="entry name" value="Histidine kinase-like ATPase, C-terminal domain"/>
    <property type="match status" value="1"/>
</dbReference>
<dbReference type="Gene3D" id="1.20.5.1930">
    <property type="match status" value="1"/>
</dbReference>
<dbReference type="InterPro" id="IPR003594">
    <property type="entry name" value="HATPase_dom"/>
</dbReference>
<dbReference type="GO" id="GO:0005524">
    <property type="term" value="F:ATP binding"/>
    <property type="evidence" value="ECO:0007669"/>
    <property type="project" value="UniProtKB-KW"/>
</dbReference>
<feature type="transmembrane region" description="Helical" evidence="9">
    <location>
        <begin position="65"/>
        <end position="89"/>
    </location>
</feature>
<keyword evidence="9" id="KW-1133">Transmembrane helix</keyword>
<keyword evidence="8" id="KW-0902">Two-component regulatory system</keyword>
<evidence type="ECO:0000313" key="12">
    <source>
        <dbReference type="EMBL" id="RKT53703.1"/>
    </source>
</evidence>
<evidence type="ECO:0000256" key="7">
    <source>
        <dbReference type="ARBA" id="ARBA00022840"/>
    </source>
</evidence>
<dbReference type="PANTHER" id="PTHR24421:SF10">
    <property type="entry name" value="NITRATE_NITRITE SENSOR PROTEIN NARQ"/>
    <property type="match status" value="1"/>
</dbReference>
<dbReference type="RefSeq" id="WP_147455069.1">
    <property type="nucleotide sequence ID" value="NZ_RBXO01000001.1"/>
</dbReference>
<dbReference type="GO" id="GO:0016020">
    <property type="term" value="C:membrane"/>
    <property type="evidence" value="ECO:0007669"/>
    <property type="project" value="InterPro"/>
</dbReference>
<dbReference type="Pfam" id="PF02518">
    <property type="entry name" value="HATPase_c"/>
    <property type="match status" value="1"/>
</dbReference>
<evidence type="ECO:0000256" key="3">
    <source>
        <dbReference type="ARBA" id="ARBA00022553"/>
    </source>
</evidence>
<keyword evidence="9" id="KW-0472">Membrane</keyword>
<feature type="domain" description="Histidine kinase/HSP90-like ATPase" evidence="10">
    <location>
        <begin position="284"/>
        <end position="371"/>
    </location>
</feature>
<dbReference type="Pfam" id="PF07730">
    <property type="entry name" value="HisKA_3"/>
    <property type="match status" value="1"/>
</dbReference>
<evidence type="ECO:0000313" key="13">
    <source>
        <dbReference type="Proteomes" id="UP000282084"/>
    </source>
</evidence>
<dbReference type="PANTHER" id="PTHR24421">
    <property type="entry name" value="NITRATE/NITRITE SENSOR PROTEIN NARX-RELATED"/>
    <property type="match status" value="1"/>
</dbReference>
<feature type="domain" description="Signal transduction histidine kinase subgroup 3 dimerisation and phosphoacceptor" evidence="11">
    <location>
        <begin position="182"/>
        <end position="247"/>
    </location>
</feature>
<dbReference type="InterPro" id="IPR011712">
    <property type="entry name" value="Sig_transdc_His_kin_sub3_dim/P"/>
</dbReference>
<dbReference type="SUPFAM" id="SSF55874">
    <property type="entry name" value="ATPase domain of HSP90 chaperone/DNA topoisomerase II/histidine kinase"/>
    <property type="match status" value="1"/>
</dbReference>
<name>A0A495VYQ4_9PSEU</name>
<dbReference type="CDD" id="cd16917">
    <property type="entry name" value="HATPase_UhpB-NarQ-NarX-like"/>
    <property type="match status" value="1"/>
</dbReference>
<dbReference type="InterPro" id="IPR050482">
    <property type="entry name" value="Sensor_HK_TwoCompSys"/>
</dbReference>
<protein>
    <recommendedName>
        <fullName evidence="2">histidine kinase</fullName>
        <ecNumber evidence="2">2.7.13.3</ecNumber>
    </recommendedName>
</protein>
<accession>A0A495VYQ4</accession>
<evidence type="ECO:0000256" key="6">
    <source>
        <dbReference type="ARBA" id="ARBA00022777"/>
    </source>
</evidence>
<gene>
    <name evidence="12" type="ORF">C8E97_2282</name>
</gene>
<comment type="catalytic activity">
    <reaction evidence="1">
        <text>ATP + protein L-histidine = ADP + protein N-phospho-L-histidine.</text>
        <dbReference type="EC" id="2.7.13.3"/>
    </reaction>
</comment>
<dbReference type="EC" id="2.7.13.3" evidence="2"/>
<comment type="caution">
    <text evidence="12">The sequence shown here is derived from an EMBL/GenBank/DDBJ whole genome shotgun (WGS) entry which is preliminary data.</text>
</comment>
<feature type="transmembrane region" description="Helical" evidence="9">
    <location>
        <begin position="142"/>
        <end position="160"/>
    </location>
</feature>
<keyword evidence="4" id="KW-0808">Transferase</keyword>
<evidence type="ECO:0000256" key="8">
    <source>
        <dbReference type="ARBA" id="ARBA00023012"/>
    </source>
</evidence>
<dbReference type="Proteomes" id="UP000282084">
    <property type="component" value="Unassembled WGS sequence"/>
</dbReference>
<evidence type="ECO:0000256" key="9">
    <source>
        <dbReference type="SAM" id="Phobius"/>
    </source>
</evidence>
<keyword evidence="6 12" id="KW-0418">Kinase</keyword>
<keyword evidence="13" id="KW-1185">Reference proteome</keyword>
<evidence type="ECO:0000259" key="11">
    <source>
        <dbReference type="Pfam" id="PF07730"/>
    </source>
</evidence>
<evidence type="ECO:0000256" key="4">
    <source>
        <dbReference type="ARBA" id="ARBA00022679"/>
    </source>
</evidence>
<keyword evidence="9" id="KW-0812">Transmembrane</keyword>
<sequence length="378" mass="37900">MARVARPGPLVLAVADAVAAVAVLAAAVLRAPQANPAVWVVAAALAVPLAARRLAPAAVLSTTTAAGVVAVVVGIGGEVAALAVAWALYPVGLSSARPGAVGVVGAVACVSAAGLAVASSPALPVFPAAPGTESFDTAPVTALLYGVVVIGGSWAVAAVVRTRRRQDAELAEARTGRAVAEERLRIARDVHDVVGHNLSLIAMKAAVANHVAASHPDERESALRVIERVSRSALDDVRAVLGGLREPAAPAVELGRLVDDARAAGVAVTFDGADLAEVPPAVRVSAYRIVQEALTNVRRHSHPPRCHVAAEVEGDRLVLSIVDEGVATGPVGAPGHGLLGMRERVALHGGSLHTGATPGGGFAVRAALPLDGAAHRAG</sequence>
<reference evidence="12 13" key="1">
    <citation type="submission" date="2018-10" db="EMBL/GenBank/DDBJ databases">
        <title>Sequencing the genomes of 1000 actinobacteria strains.</title>
        <authorList>
            <person name="Klenk H.-P."/>
        </authorList>
    </citation>
    <scope>NUCLEOTIDE SEQUENCE [LARGE SCALE GENOMIC DNA]</scope>
    <source>
        <strain evidence="12 13">DSM 43800</strain>
    </source>
</reference>
<evidence type="ECO:0000256" key="2">
    <source>
        <dbReference type="ARBA" id="ARBA00012438"/>
    </source>
</evidence>
<evidence type="ECO:0000256" key="1">
    <source>
        <dbReference type="ARBA" id="ARBA00000085"/>
    </source>
</evidence>